<sequence>MIMRLNPAVPLVWRSPDTIQAGVDRPLAAFPGMTAALERVVLALQAGIPEESLRRLATDSGASAARVDSLLTALRPALLAVRPGPAAAGPGTVLIDGDGATTQRMPPLFAELGIRLCPPDEPPGLTVIVTHYAMEPERHGRWLRRDIPHLPVVFSDAEVRIGPLVEPGTGPCLSCLEHHRIDADPAWPAIAIQLLQRRAATETERNSIVVAALVATIVDAFLRTGANPLSTASLIVDPASAALSRRDHLPHARCGCQALPGIVTVLAGTAAAHRMPPSSSTAADVPA</sequence>
<proteinExistence type="predicted"/>
<comment type="caution">
    <text evidence="1">The sequence shown here is derived from an EMBL/GenBank/DDBJ whole genome shotgun (WGS) entry which is preliminary data.</text>
</comment>
<protein>
    <recommendedName>
        <fullName evidence="3">TOMM leader peptide-binding protein</fullName>
    </recommendedName>
</protein>
<dbReference type="NCBIfam" id="TIGR03882">
    <property type="entry name" value="cyclo_dehyd_2"/>
    <property type="match status" value="1"/>
</dbReference>
<gene>
    <name evidence="1" type="ORF">EEJ31_11650</name>
</gene>
<accession>A0A3M8L0L4</accession>
<evidence type="ECO:0000313" key="1">
    <source>
        <dbReference type="EMBL" id="RNE59053.1"/>
    </source>
</evidence>
<keyword evidence="2" id="KW-1185">Reference proteome</keyword>
<organism evidence="1 2">
    <name type="scientific">Cryobacterium tepidiphilum</name>
    <dbReference type="NCBI Taxonomy" id="2486026"/>
    <lineage>
        <taxon>Bacteria</taxon>
        <taxon>Bacillati</taxon>
        <taxon>Actinomycetota</taxon>
        <taxon>Actinomycetes</taxon>
        <taxon>Micrococcales</taxon>
        <taxon>Microbacteriaceae</taxon>
        <taxon>Cryobacterium</taxon>
    </lineage>
</organism>
<dbReference type="InterPro" id="IPR022291">
    <property type="entry name" value="Bacteriocin_synth_cyclodeHase"/>
</dbReference>
<dbReference type="AlphaFoldDB" id="A0A3M8L0L4"/>
<evidence type="ECO:0000313" key="2">
    <source>
        <dbReference type="Proteomes" id="UP000279859"/>
    </source>
</evidence>
<dbReference type="OrthoDB" id="4426339at2"/>
<dbReference type="Gene3D" id="3.40.50.720">
    <property type="entry name" value="NAD(P)-binding Rossmann-like Domain"/>
    <property type="match status" value="1"/>
</dbReference>
<dbReference type="EMBL" id="RDSR01000021">
    <property type="protein sequence ID" value="RNE59053.1"/>
    <property type="molecule type" value="Genomic_DNA"/>
</dbReference>
<reference evidence="1 2" key="1">
    <citation type="submission" date="2018-11" db="EMBL/GenBank/DDBJ databases">
        <title>Cryobacterium sp. nov., isolated from rhizosphere soil of lettuce.</title>
        <authorList>
            <person name="Wang Y."/>
        </authorList>
    </citation>
    <scope>NUCLEOTIDE SEQUENCE [LARGE SCALE GENOMIC DNA]</scope>
    <source>
        <strain evidence="1 2">NEAU-85</strain>
    </source>
</reference>
<dbReference type="Proteomes" id="UP000279859">
    <property type="component" value="Unassembled WGS sequence"/>
</dbReference>
<evidence type="ECO:0008006" key="3">
    <source>
        <dbReference type="Google" id="ProtNLM"/>
    </source>
</evidence>
<name>A0A3M8L0L4_9MICO</name>